<sequence length="437" mass="48951">MITPHHLATLPFTSHQQQQQQHHHQHQHQHQHQQQQQRGMPYMQYMQQHGHQYVMQTHHQQQVPRLLTPPEDPQQQQQHFQYLKTAHALTFAPAPRMMEHVHTASPAIEAYETFHGYLATVDDAWIVLEACRQGLLRKVTDRPPSVRSTRTKKQSSTTTIRSGTIIVFDESRAQIKRWRDGLKWTASRISGAFLTYNERLSSDEGNASPDSSDSCESSRLIKKTLAATLNGVKYHMVSYYTRGDLAAKRLETPSYWAAVNRLCLDKSRWSQAIIAGGWNSKTKRAPRAKAKALMQKPPVPSTTSPAALLTSVPISATIPTQSRMATPMITSPHLATPLMATPQMATPTPVSDAFPSPPPSATYSGATCPADDWFFERSTSMGSVHLPPSADATLPVRNSEEEYLMRIFGMEDEIGIGQNWFMPSAQEGGLDAQPSLF</sequence>
<dbReference type="GO" id="GO:0003677">
    <property type="term" value="F:DNA binding"/>
    <property type="evidence" value="ECO:0007669"/>
    <property type="project" value="TreeGrafter"/>
</dbReference>
<reference evidence="2 3" key="1">
    <citation type="journal article" date="2019" name="Sci. Rep.">
        <title>Comparative genomics of chytrid fungi reveal insights into the obligate biotrophic and pathogenic lifestyle of Synchytrium endobioticum.</title>
        <authorList>
            <person name="van de Vossenberg B.T.L.H."/>
            <person name="Warris S."/>
            <person name="Nguyen H.D.T."/>
            <person name="van Gent-Pelzer M.P.E."/>
            <person name="Joly D.L."/>
            <person name="van de Geest H.C."/>
            <person name="Bonants P.J.M."/>
            <person name="Smith D.S."/>
            <person name="Levesque C.A."/>
            <person name="van der Lee T.A.J."/>
        </authorList>
    </citation>
    <scope>NUCLEOTIDE SEQUENCE [LARGE SCALE GENOMIC DNA]</scope>
    <source>
        <strain evidence="2 3">CBS 809.83</strain>
    </source>
</reference>
<organism evidence="2 3">
    <name type="scientific">Powellomyces hirtus</name>
    <dbReference type="NCBI Taxonomy" id="109895"/>
    <lineage>
        <taxon>Eukaryota</taxon>
        <taxon>Fungi</taxon>
        <taxon>Fungi incertae sedis</taxon>
        <taxon>Chytridiomycota</taxon>
        <taxon>Chytridiomycota incertae sedis</taxon>
        <taxon>Chytridiomycetes</taxon>
        <taxon>Spizellomycetales</taxon>
        <taxon>Powellomycetaceae</taxon>
        <taxon>Powellomyces</taxon>
    </lineage>
</organism>
<dbReference type="AlphaFoldDB" id="A0A507E106"/>
<dbReference type="Pfam" id="PF09729">
    <property type="entry name" value="Gti1_Pac2"/>
    <property type="match status" value="1"/>
</dbReference>
<dbReference type="EMBL" id="QEAQ01000053">
    <property type="protein sequence ID" value="TPX57412.1"/>
    <property type="molecule type" value="Genomic_DNA"/>
</dbReference>
<evidence type="ECO:0000313" key="3">
    <source>
        <dbReference type="Proteomes" id="UP000318582"/>
    </source>
</evidence>
<gene>
    <name evidence="2" type="ORF">PhCBS80983_g03873</name>
</gene>
<protein>
    <submittedName>
        <fullName evidence="2">Uncharacterized protein</fullName>
    </submittedName>
</protein>
<evidence type="ECO:0000313" key="2">
    <source>
        <dbReference type="EMBL" id="TPX57412.1"/>
    </source>
</evidence>
<feature type="region of interest" description="Disordered" evidence="1">
    <location>
        <begin position="13"/>
        <end position="39"/>
    </location>
</feature>
<proteinExistence type="predicted"/>
<keyword evidence="3" id="KW-1185">Reference proteome</keyword>
<comment type="caution">
    <text evidence="2">The sequence shown here is derived from an EMBL/GenBank/DDBJ whole genome shotgun (WGS) entry which is preliminary data.</text>
</comment>
<dbReference type="Proteomes" id="UP000318582">
    <property type="component" value="Unassembled WGS sequence"/>
</dbReference>
<name>A0A507E106_9FUNG</name>
<evidence type="ECO:0000256" key="1">
    <source>
        <dbReference type="SAM" id="MobiDB-lite"/>
    </source>
</evidence>
<dbReference type="PANTHER" id="PTHR28027">
    <property type="entry name" value="TRANSCRIPTIONAL REGULATOR MIT1"/>
    <property type="match status" value="1"/>
</dbReference>
<feature type="compositionally biased region" description="Basic residues" evidence="1">
    <location>
        <begin position="21"/>
        <end position="31"/>
    </location>
</feature>
<accession>A0A507E106</accession>
<dbReference type="PANTHER" id="PTHR28027:SF1">
    <property type="entry name" value="CAMP INDEPENDENT REGULATORY PROTEIN (AFU_ORTHOLOGUE AFUA_3G09640)"/>
    <property type="match status" value="1"/>
</dbReference>
<dbReference type="InterPro" id="IPR018608">
    <property type="entry name" value="Gti1/Pac2"/>
</dbReference>